<dbReference type="EMBL" id="BLXT01002992">
    <property type="protein sequence ID" value="GFN99370.1"/>
    <property type="molecule type" value="Genomic_DNA"/>
</dbReference>
<feature type="compositionally biased region" description="Basic and acidic residues" evidence="1">
    <location>
        <begin position="299"/>
        <end position="309"/>
    </location>
</feature>
<dbReference type="CDD" id="cd17352">
    <property type="entry name" value="MFS_MCT_SLC16"/>
    <property type="match status" value="1"/>
</dbReference>
<evidence type="ECO:0000313" key="3">
    <source>
        <dbReference type="EMBL" id="GFN99370.1"/>
    </source>
</evidence>
<dbReference type="SUPFAM" id="SSF103473">
    <property type="entry name" value="MFS general substrate transporter"/>
    <property type="match status" value="1"/>
</dbReference>
<dbReference type="GO" id="GO:0008028">
    <property type="term" value="F:monocarboxylic acid transmembrane transporter activity"/>
    <property type="evidence" value="ECO:0007669"/>
    <property type="project" value="TreeGrafter"/>
</dbReference>
<dbReference type="Pfam" id="PF07690">
    <property type="entry name" value="MFS_1"/>
    <property type="match status" value="1"/>
</dbReference>
<feature type="compositionally biased region" description="Polar residues" evidence="1">
    <location>
        <begin position="397"/>
        <end position="433"/>
    </location>
</feature>
<evidence type="ECO:0000256" key="1">
    <source>
        <dbReference type="SAM" id="MobiDB-lite"/>
    </source>
</evidence>
<feature type="region of interest" description="Disordered" evidence="1">
    <location>
        <begin position="459"/>
        <end position="525"/>
    </location>
</feature>
<feature type="region of interest" description="Disordered" evidence="1">
    <location>
        <begin position="381"/>
        <end position="440"/>
    </location>
</feature>
<dbReference type="InterPro" id="IPR011701">
    <property type="entry name" value="MFS"/>
</dbReference>
<dbReference type="PANTHER" id="PTHR11360">
    <property type="entry name" value="MONOCARBOXYLATE TRANSPORTER"/>
    <property type="match status" value="1"/>
</dbReference>
<dbReference type="AlphaFoldDB" id="A0AAV3ZXW2"/>
<feature type="compositionally biased region" description="Basic and acidic residues" evidence="1">
    <location>
        <begin position="22"/>
        <end position="31"/>
    </location>
</feature>
<name>A0AAV3ZXW2_9GAST</name>
<evidence type="ECO:0000313" key="4">
    <source>
        <dbReference type="Proteomes" id="UP000735302"/>
    </source>
</evidence>
<accession>A0AAV3ZXW2</accession>
<feature type="transmembrane region" description="Helical" evidence="2">
    <location>
        <begin position="176"/>
        <end position="197"/>
    </location>
</feature>
<dbReference type="Proteomes" id="UP000735302">
    <property type="component" value="Unassembled WGS sequence"/>
</dbReference>
<keyword evidence="2" id="KW-0472">Membrane</keyword>
<reference evidence="3 4" key="1">
    <citation type="journal article" date="2021" name="Elife">
        <title>Chloroplast acquisition without the gene transfer in kleptoplastic sea slugs, Plakobranchus ocellatus.</title>
        <authorList>
            <person name="Maeda T."/>
            <person name="Takahashi S."/>
            <person name="Yoshida T."/>
            <person name="Shimamura S."/>
            <person name="Takaki Y."/>
            <person name="Nagai Y."/>
            <person name="Toyoda A."/>
            <person name="Suzuki Y."/>
            <person name="Arimoto A."/>
            <person name="Ishii H."/>
            <person name="Satoh N."/>
            <person name="Nishiyama T."/>
            <person name="Hasebe M."/>
            <person name="Maruyama T."/>
            <person name="Minagawa J."/>
            <person name="Obokata J."/>
            <person name="Shigenobu S."/>
        </authorList>
    </citation>
    <scope>NUCLEOTIDE SEQUENCE [LARGE SCALE GENOMIC DNA]</scope>
</reference>
<comment type="caution">
    <text evidence="3">The sequence shown here is derived from an EMBL/GenBank/DDBJ whole genome shotgun (WGS) entry which is preliminary data.</text>
</comment>
<feature type="region of interest" description="Disordered" evidence="1">
    <location>
        <begin position="298"/>
        <end position="328"/>
    </location>
</feature>
<proteinExistence type="predicted"/>
<sequence length="525" mass="57699">MDESGKGNSPTVHDTRGDDEDGYKAPVKESGSDPDEVTAEEEVLVVQDGGGKQESETDELLDHPEVEEVDFEPQEWKAPDGGWGWVVMLNAMAISIIVDGITYTFGIFLGEFEAEFRAPKSEISLASSVQVGAYLMIGPVASALTNRFGCRNVILAGSVIAAVAYLLSYFSDSVMVLVITYGFIGGIGLGMMYLPAIVSVSLYFDKKRALATCTASCGSGIGTFIMAPLAEWLLNEYNWRWTLVIQAGIILNGLVFGALTRPLDFGWTERMTNEKMDGIDMDKIEKGGKRNNEVAVLRGRKESEEGRGEMKRKRHSSTGSRHSSEGGHWLVLGRGAGRTRHLSGSTILSSSRARGLNIRNPIPQIILTDHDEKTTVVLLAGRKPSEETDEGNAKSVKASQFSSTPNMNVISSSTPNTKPYKRTSQGDASQVSPAHSPHDQSWVPLGLSFISLSEMHLNQSHEEKRTNMSRYGEQQKDSETNKEWEEPSIEDIRGIARLMRSGEEPDIEGREKDSETNEKWEEPDI</sequence>
<feature type="compositionally biased region" description="Polar residues" evidence="1">
    <location>
        <begin position="1"/>
        <end position="12"/>
    </location>
</feature>
<dbReference type="InterPro" id="IPR050327">
    <property type="entry name" value="Proton-linked_MCT"/>
</dbReference>
<feature type="transmembrane region" description="Helical" evidence="2">
    <location>
        <begin position="241"/>
        <end position="260"/>
    </location>
</feature>
<feature type="transmembrane region" description="Helical" evidence="2">
    <location>
        <begin position="123"/>
        <end position="141"/>
    </location>
</feature>
<dbReference type="PANTHER" id="PTHR11360:SF284">
    <property type="entry name" value="EG:103B4.3 PROTEIN-RELATED"/>
    <property type="match status" value="1"/>
</dbReference>
<keyword evidence="2" id="KW-1133">Transmembrane helix</keyword>
<feature type="transmembrane region" description="Helical" evidence="2">
    <location>
        <begin position="83"/>
        <end position="103"/>
    </location>
</feature>
<evidence type="ECO:0000256" key="2">
    <source>
        <dbReference type="SAM" id="Phobius"/>
    </source>
</evidence>
<organism evidence="3 4">
    <name type="scientific">Plakobranchus ocellatus</name>
    <dbReference type="NCBI Taxonomy" id="259542"/>
    <lineage>
        <taxon>Eukaryota</taxon>
        <taxon>Metazoa</taxon>
        <taxon>Spiralia</taxon>
        <taxon>Lophotrochozoa</taxon>
        <taxon>Mollusca</taxon>
        <taxon>Gastropoda</taxon>
        <taxon>Heterobranchia</taxon>
        <taxon>Euthyneura</taxon>
        <taxon>Panpulmonata</taxon>
        <taxon>Sacoglossa</taxon>
        <taxon>Placobranchoidea</taxon>
        <taxon>Plakobranchidae</taxon>
        <taxon>Plakobranchus</taxon>
    </lineage>
</organism>
<protein>
    <submittedName>
        <fullName evidence="3">Monocarboxylate transporter 12</fullName>
    </submittedName>
</protein>
<gene>
    <name evidence="3" type="ORF">PoB_002587600</name>
</gene>
<keyword evidence="2" id="KW-0812">Transmembrane</keyword>
<feature type="compositionally biased region" description="Basic and acidic residues" evidence="1">
    <location>
        <begin position="473"/>
        <end position="525"/>
    </location>
</feature>
<feature type="transmembrane region" description="Helical" evidence="2">
    <location>
        <begin position="209"/>
        <end position="229"/>
    </location>
</feature>
<dbReference type="Gene3D" id="1.20.1250.20">
    <property type="entry name" value="MFS general substrate transporter like domains"/>
    <property type="match status" value="1"/>
</dbReference>
<dbReference type="InterPro" id="IPR036259">
    <property type="entry name" value="MFS_trans_sf"/>
</dbReference>
<feature type="transmembrane region" description="Helical" evidence="2">
    <location>
        <begin position="153"/>
        <end position="170"/>
    </location>
</feature>
<feature type="compositionally biased region" description="Acidic residues" evidence="1">
    <location>
        <begin position="32"/>
        <end position="43"/>
    </location>
</feature>
<keyword evidence="4" id="KW-1185">Reference proteome</keyword>
<feature type="region of interest" description="Disordered" evidence="1">
    <location>
        <begin position="1"/>
        <end position="59"/>
    </location>
</feature>